<dbReference type="PRINTS" id="PR01590">
    <property type="entry name" value="HTHFIS"/>
</dbReference>
<dbReference type="FunFam" id="3.40.50.300:FF:000006">
    <property type="entry name" value="DNA-binding transcriptional regulator NtrC"/>
    <property type="match status" value="1"/>
</dbReference>
<protein>
    <submittedName>
        <fullName evidence="6">Arginine utilization regulatory protein</fullName>
    </submittedName>
</protein>
<dbReference type="GO" id="GO:0043565">
    <property type="term" value="F:sequence-specific DNA binding"/>
    <property type="evidence" value="ECO:0007669"/>
    <property type="project" value="InterPro"/>
</dbReference>
<dbReference type="Gene3D" id="3.30.450.20">
    <property type="entry name" value="PAS domain"/>
    <property type="match status" value="1"/>
</dbReference>
<dbReference type="NCBIfam" id="TIGR00229">
    <property type="entry name" value="sensory_box"/>
    <property type="match status" value="1"/>
</dbReference>
<dbReference type="AlphaFoldDB" id="A0A1I4JLV5"/>
<dbReference type="SUPFAM" id="SSF55785">
    <property type="entry name" value="PYP-like sensor domain (PAS domain)"/>
    <property type="match status" value="1"/>
</dbReference>
<dbReference type="PANTHER" id="PTHR32071:SF74">
    <property type="entry name" value="TRANSCRIPTIONAL ACTIVATOR ROCR"/>
    <property type="match status" value="1"/>
</dbReference>
<evidence type="ECO:0000256" key="3">
    <source>
        <dbReference type="ARBA" id="ARBA00023015"/>
    </source>
</evidence>
<dbReference type="Pfam" id="PF02954">
    <property type="entry name" value="HTH_8"/>
    <property type="match status" value="1"/>
</dbReference>
<keyword evidence="2" id="KW-0067">ATP-binding</keyword>
<dbReference type="InterPro" id="IPR025943">
    <property type="entry name" value="Sigma_54_int_dom_ATP-bd_2"/>
</dbReference>
<dbReference type="InterPro" id="IPR003593">
    <property type="entry name" value="AAA+_ATPase"/>
</dbReference>
<accession>A0A1I4JLV5</accession>
<proteinExistence type="predicted"/>
<dbReference type="Gene3D" id="3.40.50.300">
    <property type="entry name" value="P-loop containing nucleotide triphosphate hydrolases"/>
    <property type="match status" value="1"/>
</dbReference>
<dbReference type="InterPro" id="IPR002078">
    <property type="entry name" value="Sigma_54_int"/>
</dbReference>
<organism evidence="6 7">
    <name type="scientific">Pelosinus propionicus DSM 13327</name>
    <dbReference type="NCBI Taxonomy" id="1123291"/>
    <lineage>
        <taxon>Bacteria</taxon>
        <taxon>Bacillati</taxon>
        <taxon>Bacillota</taxon>
        <taxon>Negativicutes</taxon>
        <taxon>Selenomonadales</taxon>
        <taxon>Sporomusaceae</taxon>
        <taxon>Pelosinus</taxon>
    </lineage>
</organism>
<gene>
    <name evidence="6" type="ORF">SAMN04490355_101313</name>
</gene>
<dbReference type="EMBL" id="FOTS01000013">
    <property type="protein sequence ID" value="SFL67552.1"/>
    <property type="molecule type" value="Genomic_DNA"/>
</dbReference>
<dbReference type="PROSITE" id="PS00676">
    <property type="entry name" value="SIGMA54_INTERACT_2"/>
    <property type="match status" value="1"/>
</dbReference>
<name>A0A1I4JLV5_9FIRM</name>
<dbReference type="InterPro" id="IPR002197">
    <property type="entry name" value="HTH_Fis"/>
</dbReference>
<dbReference type="PANTHER" id="PTHR32071">
    <property type="entry name" value="TRANSCRIPTIONAL REGULATORY PROTEIN"/>
    <property type="match status" value="1"/>
</dbReference>
<dbReference type="InterPro" id="IPR025662">
    <property type="entry name" value="Sigma_54_int_dom_ATP-bd_1"/>
</dbReference>
<dbReference type="GO" id="GO:0006355">
    <property type="term" value="P:regulation of DNA-templated transcription"/>
    <property type="evidence" value="ECO:0007669"/>
    <property type="project" value="InterPro"/>
</dbReference>
<evidence type="ECO:0000256" key="4">
    <source>
        <dbReference type="ARBA" id="ARBA00023163"/>
    </source>
</evidence>
<dbReference type="Pfam" id="PF25601">
    <property type="entry name" value="AAA_lid_14"/>
    <property type="match status" value="1"/>
</dbReference>
<dbReference type="Gene3D" id="1.10.8.60">
    <property type="match status" value="1"/>
</dbReference>
<reference evidence="7" key="1">
    <citation type="submission" date="2016-10" db="EMBL/GenBank/DDBJ databases">
        <authorList>
            <person name="Varghese N."/>
            <person name="Submissions S."/>
        </authorList>
    </citation>
    <scope>NUCLEOTIDE SEQUENCE [LARGE SCALE GENOMIC DNA]</scope>
    <source>
        <strain evidence="7">DSM 13327</strain>
    </source>
</reference>
<keyword evidence="7" id="KW-1185">Reference proteome</keyword>
<dbReference type="SUPFAM" id="SSF46689">
    <property type="entry name" value="Homeodomain-like"/>
    <property type="match status" value="1"/>
</dbReference>
<dbReference type="InterPro" id="IPR009057">
    <property type="entry name" value="Homeodomain-like_sf"/>
</dbReference>
<evidence type="ECO:0000256" key="2">
    <source>
        <dbReference type="ARBA" id="ARBA00022840"/>
    </source>
</evidence>
<dbReference type="Gene3D" id="1.10.10.60">
    <property type="entry name" value="Homeodomain-like"/>
    <property type="match status" value="1"/>
</dbReference>
<evidence type="ECO:0000313" key="6">
    <source>
        <dbReference type="EMBL" id="SFL67552.1"/>
    </source>
</evidence>
<evidence type="ECO:0000259" key="5">
    <source>
        <dbReference type="PROSITE" id="PS50045"/>
    </source>
</evidence>
<dbReference type="SMART" id="SM00382">
    <property type="entry name" value="AAA"/>
    <property type="match status" value="1"/>
</dbReference>
<evidence type="ECO:0000313" key="7">
    <source>
        <dbReference type="Proteomes" id="UP000199520"/>
    </source>
</evidence>
<evidence type="ECO:0000256" key="1">
    <source>
        <dbReference type="ARBA" id="ARBA00022741"/>
    </source>
</evidence>
<sequence>MQNIENIISCMGEKTMTKLNEIVMNQEHKLREQLTKVEQKLLLYETILNSLDVGIQVIDKHETTIVYNTMMAKLEGEDVNNILGKKLLSTMPYLQAENSTLITALKLGRPLNDRRQTYITAQNKRVITVNSTTPIYFNNELFGALEIAKDITFIQMLAEKLIDLQQNLSVQKNALNITHPFSTRYTFSDIIGNSDTLRTVKLQANRAARSSSNILLYGETGTGKELFAQSIHNASLRRHSPFVAINCAALPEHLLEGLLFGTAKGGFTGALDRPGFFEQAQGGTLFLDEINSMNINLQAKLLRVLQEHSIRRVGATNEIAVDIRVISAINVNPFDAIAQKQLREDLYYRLGTVALHIPPLREHKEDIPIYINHFIEKYNPIMGLDVKKVSATVLDAFYQHSWSGNIRELQHAIEGAMNLILTESEIEMHHLPALFLSSLLTTSKSSQAANINCTEPTTLIEHRDTIEKELICAAFKKSNGNITWAAKSLGLTRQLLQYKLKKYNLK</sequence>
<dbReference type="SUPFAM" id="SSF52540">
    <property type="entry name" value="P-loop containing nucleoside triphosphate hydrolases"/>
    <property type="match status" value="1"/>
</dbReference>
<dbReference type="CDD" id="cd00009">
    <property type="entry name" value="AAA"/>
    <property type="match status" value="1"/>
</dbReference>
<dbReference type="PROSITE" id="PS00675">
    <property type="entry name" value="SIGMA54_INTERACT_1"/>
    <property type="match status" value="1"/>
</dbReference>
<keyword evidence="3" id="KW-0805">Transcription regulation</keyword>
<dbReference type="Proteomes" id="UP000199520">
    <property type="component" value="Unassembled WGS sequence"/>
</dbReference>
<feature type="domain" description="Sigma-54 factor interaction" evidence="5">
    <location>
        <begin position="190"/>
        <end position="418"/>
    </location>
</feature>
<dbReference type="InterPro" id="IPR027417">
    <property type="entry name" value="P-loop_NTPase"/>
</dbReference>
<dbReference type="InterPro" id="IPR058031">
    <property type="entry name" value="AAA_lid_NorR"/>
</dbReference>
<dbReference type="Pfam" id="PF00158">
    <property type="entry name" value="Sigma54_activat"/>
    <property type="match status" value="1"/>
</dbReference>
<keyword evidence="4" id="KW-0804">Transcription</keyword>
<keyword evidence="1" id="KW-0547">Nucleotide-binding</keyword>
<dbReference type="InterPro" id="IPR000014">
    <property type="entry name" value="PAS"/>
</dbReference>
<dbReference type="STRING" id="1123291.SAMN04490355_101313"/>
<dbReference type="InterPro" id="IPR035965">
    <property type="entry name" value="PAS-like_dom_sf"/>
</dbReference>
<dbReference type="PROSITE" id="PS50045">
    <property type="entry name" value="SIGMA54_INTERACT_4"/>
    <property type="match status" value="1"/>
</dbReference>
<dbReference type="GO" id="GO:0005524">
    <property type="term" value="F:ATP binding"/>
    <property type="evidence" value="ECO:0007669"/>
    <property type="project" value="UniProtKB-KW"/>
</dbReference>